<evidence type="ECO:0000259" key="2">
    <source>
        <dbReference type="Pfam" id="PF01757"/>
    </source>
</evidence>
<sequence length="369" mass="40270">MRDAPFITQPLSVVLDLVRALAALVVLIGHAVQLGHYDGYYPFSTQFQHNAVIVFFVLSGLVIAASVDRAKASPRPQTLASYAVARAARILPVALPALAISLAVMVLDALILPTAIFGEDAVGVPASEWLYALLFLSESYQTAFAPNPPYWSLCYEVWFYALFAIATFVGGWQRLFWLAALGAIAGPNVLLLFPVWLIGVALARMPIARRVPFWLGIAFVILAVAALFAMPMISRPLYHVIAGFVPWRMGFSMLAITDFLLGLALALGFAGLRRLTLDRGTVLVRIAPAVRYAANMSFSLYLLHWPLLKLLRVLREPENGTLGFGLVLAVILVASALFATLTEHHTPRFRALLERGFGRRGKENAATAA</sequence>
<keyword evidence="3" id="KW-0808">Transferase</keyword>
<feature type="transmembrane region" description="Helical" evidence="1">
    <location>
        <begin position="322"/>
        <end position="341"/>
    </location>
</feature>
<accession>A0ABU8RSP0</accession>
<keyword evidence="3" id="KW-0012">Acyltransferase</keyword>
<proteinExistence type="predicted"/>
<dbReference type="PANTHER" id="PTHR23028">
    <property type="entry name" value="ACETYLTRANSFERASE"/>
    <property type="match status" value="1"/>
</dbReference>
<comment type="caution">
    <text evidence="3">The sequence shown here is derived from an EMBL/GenBank/DDBJ whole genome shotgun (WGS) entry which is preliminary data.</text>
</comment>
<dbReference type="InterPro" id="IPR002656">
    <property type="entry name" value="Acyl_transf_3_dom"/>
</dbReference>
<evidence type="ECO:0000313" key="3">
    <source>
        <dbReference type="EMBL" id="MEJ5976106.1"/>
    </source>
</evidence>
<reference evidence="3 4" key="1">
    <citation type="submission" date="2024-03" db="EMBL/GenBank/DDBJ databases">
        <authorList>
            <person name="Jo J.-H."/>
        </authorList>
    </citation>
    <scope>NUCLEOTIDE SEQUENCE [LARGE SCALE GENOMIC DNA]</scope>
    <source>
        <strain evidence="3 4">PS1R-30</strain>
    </source>
</reference>
<dbReference type="PANTHER" id="PTHR23028:SF53">
    <property type="entry name" value="ACYL_TRANSF_3 DOMAIN-CONTAINING PROTEIN"/>
    <property type="match status" value="1"/>
</dbReference>
<name>A0ABU8RSP0_9SPHN</name>
<organism evidence="3 4">
    <name type="scientific">Novosphingobium anseongense</name>
    <dbReference type="NCBI Taxonomy" id="3133436"/>
    <lineage>
        <taxon>Bacteria</taxon>
        <taxon>Pseudomonadati</taxon>
        <taxon>Pseudomonadota</taxon>
        <taxon>Alphaproteobacteria</taxon>
        <taxon>Sphingomonadales</taxon>
        <taxon>Sphingomonadaceae</taxon>
        <taxon>Novosphingobium</taxon>
    </lineage>
</organism>
<dbReference type="EMBL" id="JBBHJZ010000001">
    <property type="protein sequence ID" value="MEJ5976106.1"/>
    <property type="molecule type" value="Genomic_DNA"/>
</dbReference>
<dbReference type="Pfam" id="PF01757">
    <property type="entry name" value="Acyl_transf_3"/>
    <property type="match status" value="1"/>
</dbReference>
<feature type="transmembrane region" description="Helical" evidence="1">
    <location>
        <begin position="90"/>
        <end position="117"/>
    </location>
</feature>
<dbReference type="EC" id="2.3.-.-" evidence="3"/>
<dbReference type="InterPro" id="IPR050879">
    <property type="entry name" value="Acyltransferase_3"/>
</dbReference>
<feature type="transmembrane region" description="Helical" evidence="1">
    <location>
        <begin position="12"/>
        <end position="32"/>
    </location>
</feature>
<dbReference type="GO" id="GO:0016746">
    <property type="term" value="F:acyltransferase activity"/>
    <property type="evidence" value="ECO:0007669"/>
    <property type="project" value="UniProtKB-KW"/>
</dbReference>
<feature type="transmembrane region" description="Helical" evidence="1">
    <location>
        <begin position="250"/>
        <end position="270"/>
    </location>
</feature>
<keyword evidence="1" id="KW-0812">Transmembrane</keyword>
<feature type="domain" description="Acyltransferase 3" evidence="2">
    <location>
        <begin position="15"/>
        <end position="338"/>
    </location>
</feature>
<keyword evidence="1" id="KW-0472">Membrane</keyword>
<keyword evidence="4" id="KW-1185">Reference proteome</keyword>
<feature type="transmembrane region" description="Helical" evidence="1">
    <location>
        <begin position="52"/>
        <end position="70"/>
    </location>
</feature>
<dbReference type="RefSeq" id="WP_339586025.1">
    <property type="nucleotide sequence ID" value="NZ_JBBHJZ010000001.1"/>
</dbReference>
<feature type="transmembrane region" description="Helical" evidence="1">
    <location>
        <begin position="153"/>
        <end position="170"/>
    </location>
</feature>
<evidence type="ECO:0000256" key="1">
    <source>
        <dbReference type="SAM" id="Phobius"/>
    </source>
</evidence>
<feature type="transmembrane region" description="Helical" evidence="1">
    <location>
        <begin position="211"/>
        <end position="230"/>
    </location>
</feature>
<evidence type="ECO:0000313" key="4">
    <source>
        <dbReference type="Proteomes" id="UP001361239"/>
    </source>
</evidence>
<dbReference type="Proteomes" id="UP001361239">
    <property type="component" value="Unassembled WGS sequence"/>
</dbReference>
<keyword evidence="1" id="KW-1133">Transmembrane helix</keyword>
<feature type="transmembrane region" description="Helical" evidence="1">
    <location>
        <begin position="176"/>
        <end position="199"/>
    </location>
</feature>
<gene>
    <name evidence="3" type="ORF">WG901_05645</name>
</gene>
<feature type="transmembrane region" description="Helical" evidence="1">
    <location>
        <begin position="282"/>
        <end position="302"/>
    </location>
</feature>
<protein>
    <submittedName>
        <fullName evidence="3">Acyltransferase</fullName>
        <ecNumber evidence="3">2.3.-.-</ecNumber>
    </submittedName>
</protein>